<feature type="transmembrane region" description="Helical" evidence="2">
    <location>
        <begin position="102"/>
        <end position="123"/>
    </location>
</feature>
<feature type="transmembrane region" description="Helical" evidence="2">
    <location>
        <begin position="179"/>
        <end position="198"/>
    </location>
</feature>
<accession>A0ABP4YNF9</accession>
<feature type="transmembrane region" description="Helical" evidence="2">
    <location>
        <begin position="66"/>
        <end position="90"/>
    </location>
</feature>
<keyword evidence="4" id="KW-1185">Reference proteome</keyword>
<dbReference type="RefSeq" id="WP_344298007.1">
    <property type="nucleotide sequence ID" value="NZ_BAAANJ010000028.1"/>
</dbReference>
<evidence type="ECO:0000256" key="1">
    <source>
        <dbReference type="SAM" id="MobiDB-lite"/>
    </source>
</evidence>
<gene>
    <name evidence="3" type="ORF">GCM10009749_35110</name>
</gene>
<reference evidence="4" key="1">
    <citation type="journal article" date="2019" name="Int. J. Syst. Evol. Microbiol.">
        <title>The Global Catalogue of Microorganisms (GCM) 10K type strain sequencing project: providing services to taxonomists for standard genome sequencing and annotation.</title>
        <authorList>
            <consortium name="The Broad Institute Genomics Platform"/>
            <consortium name="The Broad Institute Genome Sequencing Center for Infectious Disease"/>
            <person name="Wu L."/>
            <person name="Ma J."/>
        </authorList>
    </citation>
    <scope>NUCLEOTIDE SEQUENCE [LARGE SCALE GENOMIC DNA]</scope>
    <source>
        <strain evidence="4">JCM 14322</strain>
    </source>
</reference>
<feature type="transmembrane region" description="Helical" evidence="2">
    <location>
        <begin position="210"/>
        <end position="231"/>
    </location>
</feature>
<evidence type="ECO:0000256" key="2">
    <source>
        <dbReference type="SAM" id="Phobius"/>
    </source>
</evidence>
<feature type="transmembrane region" description="Helical" evidence="2">
    <location>
        <begin position="143"/>
        <end position="167"/>
    </location>
</feature>
<name>A0ABP4YNF9_9MICO</name>
<proteinExistence type="predicted"/>
<feature type="compositionally biased region" description="Gly residues" evidence="1">
    <location>
        <begin position="343"/>
        <end position="352"/>
    </location>
</feature>
<protein>
    <submittedName>
        <fullName evidence="3">Uncharacterized protein</fullName>
    </submittedName>
</protein>
<keyword evidence="2" id="KW-0812">Transmembrane</keyword>
<feature type="region of interest" description="Disordered" evidence="1">
    <location>
        <begin position="313"/>
        <end position="415"/>
    </location>
</feature>
<sequence length="415" mass="40459">MDEESCALPSNWASCAGNALTDSASDNFAKSMAEGFDQIFKEFATSWIGQGMLVDLNSANVEWFKYSLSMITAFLAVIGIAIAGARVAYYHRGEEFGQIMRALARLIFVATAGTAAVSILLLLGDSFGKWVLDSAGLTATTLVVSSAITAIAPGLAIVLGLFGILAVMCQWGIMLVRGAILPLLIGFWPTAAAVAMIKGGEQAFDGVTKWLLAFIIYSPIAASIYALAWRLNSNVNDLAGVVTGVILIILAVAALPALMRLLGPVSSALGKATGGGMAMGVTSTAVAAGVAVGATVATAGAAGAGAGAAAAGGGSSTAATTAPPTASTGATATETAGSTGADGAVGGSGATGSTGAEGAVGDPGASGANGAAGAGDSSASAASGSSGGRQAMWNGAQAATDGRGDNNSAEGMVSE</sequence>
<keyword evidence="2" id="KW-0472">Membrane</keyword>
<keyword evidence="2" id="KW-1133">Transmembrane helix</keyword>
<evidence type="ECO:0000313" key="4">
    <source>
        <dbReference type="Proteomes" id="UP001500002"/>
    </source>
</evidence>
<evidence type="ECO:0000313" key="3">
    <source>
        <dbReference type="EMBL" id="GAA1821392.1"/>
    </source>
</evidence>
<comment type="caution">
    <text evidence="3">The sequence shown here is derived from an EMBL/GenBank/DDBJ whole genome shotgun (WGS) entry which is preliminary data.</text>
</comment>
<feature type="compositionally biased region" description="Low complexity" evidence="1">
    <location>
        <begin position="316"/>
        <end position="342"/>
    </location>
</feature>
<dbReference type="Proteomes" id="UP001500002">
    <property type="component" value="Unassembled WGS sequence"/>
</dbReference>
<feature type="transmembrane region" description="Helical" evidence="2">
    <location>
        <begin position="238"/>
        <end position="259"/>
    </location>
</feature>
<organism evidence="3 4">
    <name type="scientific">Agromyces neolithicus</name>
    <dbReference type="NCBI Taxonomy" id="269420"/>
    <lineage>
        <taxon>Bacteria</taxon>
        <taxon>Bacillati</taxon>
        <taxon>Actinomycetota</taxon>
        <taxon>Actinomycetes</taxon>
        <taxon>Micrococcales</taxon>
        <taxon>Microbacteriaceae</taxon>
        <taxon>Agromyces</taxon>
    </lineage>
</organism>
<dbReference type="EMBL" id="BAAANJ010000028">
    <property type="protein sequence ID" value="GAA1821392.1"/>
    <property type="molecule type" value="Genomic_DNA"/>
</dbReference>
<feature type="compositionally biased region" description="Low complexity" evidence="1">
    <location>
        <begin position="353"/>
        <end position="384"/>
    </location>
</feature>